<dbReference type="NCBIfam" id="NF001664">
    <property type="entry name" value="PRK00431.1-6"/>
    <property type="match status" value="1"/>
</dbReference>
<dbReference type="SUPFAM" id="SSF52949">
    <property type="entry name" value="Macro domain-like"/>
    <property type="match status" value="1"/>
</dbReference>
<accession>A0A9D1NNM4</accession>
<dbReference type="Gene3D" id="3.40.220.10">
    <property type="entry name" value="Leucine Aminopeptidase, subunit E, domain 1"/>
    <property type="match status" value="1"/>
</dbReference>
<feature type="domain" description="Macro" evidence="1">
    <location>
        <begin position="1"/>
        <end position="167"/>
    </location>
</feature>
<dbReference type="PROSITE" id="PS51154">
    <property type="entry name" value="MACRO"/>
    <property type="match status" value="1"/>
</dbReference>
<evidence type="ECO:0000313" key="3">
    <source>
        <dbReference type="Proteomes" id="UP000886845"/>
    </source>
</evidence>
<gene>
    <name evidence="2" type="ORF">IAC79_07920</name>
</gene>
<reference evidence="2" key="1">
    <citation type="submission" date="2020-10" db="EMBL/GenBank/DDBJ databases">
        <authorList>
            <person name="Gilroy R."/>
        </authorList>
    </citation>
    <scope>NUCLEOTIDE SEQUENCE</scope>
    <source>
        <strain evidence="2">35461</strain>
    </source>
</reference>
<proteinExistence type="predicted"/>
<reference evidence="2" key="2">
    <citation type="journal article" date="2021" name="PeerJ">
        <title>Extensive microbial diversity within the chicken gut microbiome revealed by metagenomics and culture.</title>
        <authorList>
            <person name="Gilroy R."/>
            <person name="Ravi A."/>
            <person name="Getino M."/>
            <person name="Pursley I."/>
            <person name="Horton D.L."/>
            <person name="Alikhan N.F."/>
            <person name="Baker D."/>
            <person name="Gharbi K."/>
            <person name="Hall N."/>
            <person name="Watson M."/>
            <person name="Adriaenssens E.M."/>
            <person name="Foster-Nyarko E."/>
            <person name="Jarju S."/>
            <person name="Secka A."/>
            <person name="Antonio M."/>
            <person name="Oren A."/>
            <person name="Chaudhuri R.R."/>
            <person name="La Ragione R."/>
            <person name="Hildebrand F."/>
            <person name="Pallen M.J."/>
        </authorList>
    </citation>
    <scope>NUCLEOTIDE SEQUENCE</scope>
    <source>
        <strain evidence="2">35461</strain>
    </source>
</reference>
<dbReference type="Gene3D" id="1.10.260.40">
    <property type="entry name" value="lambda repressor-like DNA-binding domains"/>
    <property type="match status" value="1"/>
</dbReference>
<name>A0A9D1NNM4_9BACT</name>
<dbReference type="CDD" id="cd00093">
    <property type="entry name" value="HTH_XRE"/>
    <property type="match status" value="1"/>
</dbReference>
<protein>
    <submittedName>
        <fullName evidence="2">O-acetyl-ADP-ribose deacetylase</fullName>
    </submittedName>
</protein>
<dbReference type="GO" id="GO:0003677">
    <property type="term" value="F:DNA binding"/>
    <property type="evidence" value="ECO:0007669"/>
    <property type="project" value="InterPro"/>
</dbReference>
<dbReference type="PANTHER" id="PTHR11106:SF27">
    <property type="entry name" value="MACRO DOMAIN-CONTAINING PROTEIN"/>
    <property type="match status" value="1"/>
</dbReference>
<dbReference type="SUPFAM" id="SSF47413">
    <property type="entry name" value="lambda repressor-like DNA-binding domains"/>
    <property type="match status" value="1"/>
</dbReference>
<evidence type="ECO:0000259" key="1">
    <source>
        <dbReference type="PROSITE" id="PS51154"/>
    </source>
</evidence>
<sequence>MPLNIIRDDLTRVKADALVTAANEWLAGGGGVDGAIHRAAGPELLAECAKLGGCPTGEARITGAGRLPCKFVIHAVGPVWEGGTHGERELLASCYRAALTLAVKHKCKSVAFPLISAGVYGYPKEEALRVAVETIGAFLRGHELEVTLVLFDAASFQAADSRFADIKSYIDDRYVGEHEDAPNLRSRREREAHALSLLLLEKDVEVHYHEARPASRRPPKPKAPLPASALKPVPLETVLGKLAETFSQRLLRLIRERGLTDVEAYRRANVSRKVFSKIRSNKDYHPSRATACAFVIALGLSADEARALLLSAGLALSNASKFDLIVQYFVERGETDVLKVNEALFSFGQPLLGGA</sequence>
<organism evidence="2 3">
    <name type="scientific">Candidatus Spyradenecus faecavium</name>
    <dbReference type="NCBI Taxonomy" id="2840947"/>
    <lineage>
        <taxon>Bacteria</taxon>
        <taxon>Pseudomonadati</taxon>
        <taxon>Lentisphaerota</taxon>
        <taxon>Lentisphaeria</taxon>
        <taxon>Lentisphaerales</taxon>
        <taxon>Lentisphaeraceae</taxon>
        <taxon>Lentisphaeraceae incertae sedis</taxon>
        <taxon>Candidatus Spyradenecus</taxon>
    </lineage>
</organism>
<dbReference type="EMBL" id="DVOR01000247">
    <property type="protein sequence ID" value="HIV10024.1"/>
    <property type="molecule type" value="Genomic_DNA"/>
</dbReference>
<dbReference type="Pfam" id="PF01661">
    <property type="entry name" value="Macro"/>
    <property type="match status" value="1"/>
</dbReference>
<dbReference type="InterPro" id="IPR001387">
    <property type="entry name" value="Cro/C1-type_HTH"/>
</dbReference>
<dbReference type="Proteomes" id="UP000886845">
    <property type="component" value="Unassembled WGS sequence"/>
</dbReference>
<dbReference type="PANTHER" id="PTHR11106">
    <property type="entry name" value="GANGLIOSIDE INDUCED DIFFERENTIATION ASSOCIATED PROTEIN 2-RELATED"/>
    <property type="match status" value="1"/>
</dbReference>
<comment type="caution">
    <text evidence="2">The sequence shown here is derived from an EMBL/GenBank/DDBJ whole genome shotgun (WGS) entry which is preliminary data.</text>
</comment>
<evidence type="ECO:0000313" key="2">
    <source>
        <dbReference type="EMBL" id="HIV10024.1"/>
    </source>
</evidence>
<dbReference type="InterPro" id="IPR010982">
    <property type="entry name" value="Lambda_DNA-bd_dom_sf"/>
</dbReference>
<dbReference type="CDD" id="cd02908">
    <property type="entry name" value="Macro_OAADPr_deacetylase"/>
    <property type="match status" value="1"/>
</dbReference>
<dbReference type="SMART" id="SM00506">
    <property type="entry name" value="A1pp"/>
    <property type="match status" value="1"/>
</dbReference>
<dbReference type="AlphaFoldDB" id="A0A9D1NNM4"/>
<dbReference type="GO" id="GO:0019213">
    <property type="term" value="F:deacetylase activity"/>
    <property type="evidence" value="ECO:0007669"/>
    <property type="project" value="TreeGrafter"/>
</dbReference>
<dbReference type="InterPro" id="IPR002589">
    <property type="entry name" value="Macro_dom"/>
</dbReference>
<dbReference type="InterPro" id="IPR043472">
    <property type="entry name" value="Macro_dom-like"/>
</dbReference>